<evidence type="ECO:0000313" key="3">
    <source>
        <dbReference type="Proteomes" id="UP000295832"/>
    </source>
</evidence>
<reference evidence="2 3" key="1">
    <citation type="submission" date="2019-03" db="EMBL/GenBank/DDBJ databases">
        <title>Subsurface microbial communities from deep shales in Ohio and West Virginia, USA.</title>
        <authorList>
            <person name="Wrighton K."/>
        </authorList>
    </citation>
    <scope>NUCLEOTIDE SEQUENCE [LARGE SCALE GENOMIC DNA]</scope>
    <source>
        <strain evidence="2 3">MSL 6dP</strain>
    </source>
</reference>
<dbReference type="InterPro" id="IPR046913">
    <property type="entry name" value="ABC-3C_CTD7"/>
</dbReference>
<sequence>MSDTFNAGAAALGYFYQARYALFLLMKNHCDYNELSIERFDDVAFENKGTPKELIQLKHHQKSSSSLSNASVDVWKTLRIWCTQILEGELPIKGVLRTIITTESASKGSAMSKLKPDSRDEEKALDILNNIAETSTNSTNKKSYEVFSKLSKTEKMNLLQTIKIIDSSSNINDTKDDILKQLVYTARPKFLESVYERLEGWWFNKVVQHLSCDSKNLITHQELLSKIIDIQEQFHEDNLPIDFFESLEIDESELNDKEKIFIEQLKLVSVGETRIKKAISDYYKAYQQRSKWIREDLLIDNELENYEKRLIDEWERRFEIMKEDIENKEEKLSEKAIMNEGRGLYNWVTQKADINIRPKCVEPYIMRGSYHMLANNLNVGWHIDFLDRLKKLLSNDKEAA</sequence>
<evidence type="ECO:0000313" key="2">
    <source>
        <dbReference type="EMBL" id="TDX44477.1"/>
    </source>
</evidence>
<dbReference type="Proteomes" id="UP000295832">
    <property type="component" value="Unassembled WGS sequence"/>
</dbReference>
<accession>A0A4R8GS44</accession>
<feature type="domain" description="ABC-three component systems C-terminal" evidence="1">
    <location>
        <begin position="261"/>
        <end position="388"/>
    </location>
</feature>
<organism evidence="2 3">
    <name type="scientific">Orenia marismortui</name>
    <dbReference type="NCBI Taxonomy" id="46469"/>
    <lineage>
        <taxon>Bacteria</taxon>
        <taxon>Bacillati</taxon>
        <taxon>Bacillota</taxon>
        <taxon>Clostridia</taxon>
        <taxon>Halanaerobiales</taxon>
        <taxon>Halobacteroidaceae</taxon>
        <taxon>Orenia</taxon>
    </lineage>
</organism>
<gene>
    <name evidence="2" type="ORF">C7959_1545</name>
</gene>
<protein>
    <recommendedName>
        <fullName evidence="1">ABC-three component systems C-terminal domain-containing protein</fullName>
    </recommendedName>
</protein>
<keyword evidence="3" id="KW-1185">Reference proteome</keyword>
<dbReference type="EMBL" id="SOEG01000054">
    <property type="protein sequence ID" value="TDX44477.1"/>
    <property type="molecule type" value="Genomic_DNA"/>
</dbReference>
<comment type="caution">
    <text evidence="2">The sequence shown here is derived from an EMBL/GenBank/DDBJ whole genome shotgun (WGS) entry which is preliminary data.</text>
</comment>
<dbReference type="RefSeq" id="WP_134119109.1">
    <property type="nucleotide sequence ID" value="NZ_SOEG01000054.1"/>
</dbReference>
<evidence type="ECO:0000259" key="1">
    <source>
        <dbReference type="Pfam" id="PF20283"/>
    </source>
</evidence>
<proteinExistence type="predicted"/>
<dbReference type="Pfam" id="PF20283">
    <property type="entry name" value="CTD7"/>
    <property type="match status" value="1"/>
</dbReference>
<name>A0A4R8GS44_9FIRM</name>
<dbReference type="AlphaFoldDB" id="A0A4R8GS44"/>